<keyword evidence="2" id="KW-0560">Oxidoreductase</keyword>
<dbReference type="PANTHER" id="PTHR43639">
    <property type="entry name" value="OXIDOREDUCTASE, SHORT-CHAIN DEHYDROGENASE/REDUCTASE FAMILY (AFU_ORTHOLOGUE AFUA_5G02870)"/>
    <property type="match status" value="1"/>
</dbReference>
<gene>
    <name evidence="3" type="ORF">DN757_29535</name>
</gene>
<protein>
    <submittedName>
        <fullName evidence="3">Short-chain dehydrogenase</fullName>
    </submittedName>
</protein>
<evidence type="ECO:0000313" key="4">
    <source>
        <dbReference type="Proteomes" id="UP000249204"/>
    </source>
</evidence>
<dbReference type="InterPro" id="IPR002347">
    <property type="entry name" value="SDR_fam"/>
</dbReference>
<name>A0A2W6N7X9_9BACL</name>
<dbReference type="Proteomes" id="UP000249204">
    <property type="component" value="Unassembled WGS sequence"/>
</dbReference>
<dbReference type="CDD" id="cd05233">
    <property type="entry name" value="SDR_c"/>
    <property type="match status" value="1"/>
</dbReference>
<accession>A0A2W6N7X9</accession>
<dbReference type="SUPFAM" id="SSF51735">
    <property type="entry name" value="NAD(P)-binding Rossmann-fold domains"/>
    <property type="match status" value="1"/>
</dbReference>
<evidence type="ECO:0000256" key="1">
    <source>
        <dbReference type="ARBA" id="ARBA00006484"/>
    </source>
</evidence>
<dbReference type="AlphaFoldDB" id="A0A2W6N7X9"/>
<evidence type="ECO:0000256" key="2">
    <source>
        <dbReference type="ARBA" id="ARBA00023002"/>
    </source>
</evidence>
<dbReference type="PANTHER" id="PTHR43639:SF1">
    <property type="entry name" value="SHORT-CHAIN DEHYDROGENASE_REDUCTASE FAMILY PROTEIN"/>
    <property type="match status" value="1"/>
</dbReference>
<comment type="similarity">
    <text evidence="1">Belongs to the short-chain dehydrogenases/reductases (SDR) family.</text>
</comment>
<dbReference type="EMBL" id="QKWW01000142">
    <property type="protein sequence ID" value="PZT52027.1"/>
    <property type="molecule type" value="Genomic_DNA"/>
</dbReference>
<dbReference type="PRINTS" id="PR00080">
    <property type="entry name" value="SDRFAMILY"/>
</dbReference>
<dbReference type="GO" id="GO:0016491">
    <property type="term" value="F:oxidoreductase activity"/>
    <property type="evidence" value="ECO:0007669"/>
    <property type="project" value="UniProtKB-KW"/>
</dbReference>
<sequence length="251" mass="27576">MKIAIVTGGSNGIGKATALELGKRGISVILTYNSYKDRAEAVVKEVEKNTGVRAVALKLNLTQISTFEGFALEVKQYLNDIWDRTTFDYLVNNGGIGGPMMFNEMTEEYFDNILNTNFKGPVFLTQHLVRFMDNHGAIVNTTSSSKNQSFPGYSAYGSLKAAFSTWTRYIAKELAPRNIRVNAVSPGPTHSNFGDGVFDKHPEFIKPLAEQSVFGRIGQPEDLAKVIVNVLSDDFGWVTAQDIEVSGGHLL</sequence>
<dbReference type="Pfam" id="PF13561">
    <property type="entry name" value="adh_short_C2"/>
    <property type="match status" value="1"/>
</dbReference>
<organism evidence="3 4">
    <name type="scientific">Paenibacillus silvae</name>
    <dbReference type="NCBI Taxonomy" id="1325358"/>
    <lineage>
        <taxon>Bacteria</taxon>
        <taxon>Bacillati</taxon>
        <taxon>Bacillota</taxon>
        <taxon>Bacilli</taxon>
        <taxon>Bacillales</taxon>
        <taxon>Paenibacillaceae</taxon>
        <taxon>Paenibacillus</taxon>
    </lineage>
</organism>
<proteinExistence type="inferred from homology"/>
<dbReference type="Gene3D" id="3.40.50.720">
    <property type="entry name" value="NAD(P)-binding Rossmann-like Domain"/>
    <property type="match status" value="1"/>
</dbReference>
<dbReference type="PRINTS" id="PR00081">
    <property type="entry name" value="GDHRDH"/>
</dbReference>
<dbReference type="InterPro" id="IPR036291">
    <property type="entry name" value="NAD(P)-bd_dom_sf"/>
</dbReference>
<evidence type="ECO:0000313" key="3">
    <source>
        <dbReference type="EMBL" id="PZT52027.1"/>
    </source>
</evidence>
<reference evidence="3 4" key="1">
    <citation type="submission" date="2018-06" db="EMBL/GenBank/DDBJ databases">
        <title>Isolation of heavy metals resistant Paenibacillus silvae NC2 from Gold-Copper mine in ZiJin, China.</title>
        <authorList>
            <person name="Xu J."/>
            <person name="Mazhar H.S."/>
            <person name="Rensing C."/>
        </authorList>
    </citation>
    <scope>NUCLEOTIDE SEQUENCE [LARGE SCALE GENOMIC DNA]</scope>
    <source>
        <strain evidence="3 4">NC2</strain>
    </source>
</reference>
<comment type="caution">
    <text evidence="3">The sequence shown here is derived from an EMBL/GenBank/DDBJ whole genome shotgun (WGS) entry which is preliminary data.</text>
</comment>